<proteinExistence type="predicted"/>
<dbReference type="EMBL" id="JASGBH010000002">
    <property type="protein sequence ID" value="MDI9232875.1"/>
    <property type="molecule type" value="Genomic_DNA"/>
</dbReference>
<accession>A0ABT6X443</accession>
<keyword evidence="2" id="KW-1185">Reference proteome</keyword>
<dbReference type="Proteomes" id="UP001431902">
    <property type="component" value="Unassembled WGS sequence"/>
</dbReference>
<evidence type="ECO:0000313" key="2">
    <source>
        <dbReference type="Proteomes" id="UP001431902"/>
    </source>
</evidence>
<gene>
    <name evidence="1" type="ORF">QLQ16_03400</name>
</gene>
<comment type="caution">
    <text evidence="1">The sequence shown here is derived from an EMBL/GenBank/DDBJ whole genome shotgun (WGS) entry which is preliminary data.</text>
</comment>
<organism evidence="1 2">
    <name type="scientific">Limnohabitans lacus</name>
    <dbReference type="NCBI Taxonomy" id="3045173"/>
    <lineage>
        <taxon>Bacteria</taxon>
        <taxon>Pseudomonadati</taxon>
        <taxon>Pseudomonadota</taxon>
        <taxon>Betaproteobacteria</taxon>
        <taxon>Burkholderiales</taxon>
        <taxon>Comamonadaceae</taxon>
        <taxon>Limnohabitans</taxon>
    </lineage>
</organism>
<protein>
    <recommendedName>
        <fullName evidence="3">DUF1845 domain-containing protein</fullName>
    </recommendedName>
</protein>
<evidence type="ECO:0000313" key="1">
    <source>
        <dbReference type="EMBL" id="MDI9232875.1"/>
    </source>
</evidence>
<name>A0ABT6X443_9BURK</name>
<evidence type="ECO:0008006" key="3">
    <source>
        <dbReference type="Google" id="ProtNLM"/>
    </source>
</evidence>
<sequence>MQWLNKQGQRKRTALLAEHLRPYQIEKHMEQLTSAYMRALGEAEPERQQQILQLQEMAEQQLAEEFKALAKDFGRLAAPETRGFKIALPYIDQLSPKATFDMRRLLEVHAQGIDRAIAQTAQGAKERSFRIMAEMFLMQHSCHWFCKSKTIASARMLTQHQTRYEQALDGVSPATREAYLAVVLA</sequence>
<reference evidence="1" key="1">
    <citation type="submission" date="2023-05" db="EMBL/GenBank/DDBJ databases">
        <title>Limnohabitans sp. strain HM2-2 Genome sequencing and assembly.</title>
        <authorList>
            <person name="Jung Y."/>
        </authorList>
    </citation>
    <scope>NUCLEOTIDE SEQUENCE</scope>
    <source>
        <strain evidence="1">HM2-2</strain>
    </source>
</reference>